<comment type="catalytic activity">
    <reaction evidence="1">
        <text>ATP + protein L-histidine = ADP + protein N-phospho-L-histidine.</text>
        <dbReference type="EC" id="2.7.13.3"/>
    </reaction>
</comment>
<keyword evidence="5" id="KW-0418">Kinase</keyword>
<dbReference type="SUPFAM" id="SSF47384">
    <property type="entry name" value="Homodimeric domain of signal transducing histidine kinase"/>
    <property type="match status" value="1"/>
</dbReference>
<feature type="domain" description="PAC" evidence="9">
    <location>
        <begin position="239"/>
        <end position="292"/>
    </location>
</feature>
<dbReference type="SUPFAM" id="SSF55874">
    <property type="entry name" value="ATPase domain of HSP90 chaperone/DNA topoisomerase II/histidine kinase"/>
    <property type="match status" value="1"/>
</dbReference>
<keyword evidence="4" id="KW-0808">Transferase</keyword>
<dbReference type="NCBIfam" id="TIGR00229">
    <property type="entry name" value="sensory_box"/>
    <property type="match status" value="1"/>
</dbReference>
<reference evidence="10 11" key="1">
    <citation type="submission" date="2019-03" db="EMBL/GenBank/DDBJ databases">
        <authorList>
            <person name="Kim M.K.M."/>
        </authorList>
    </citation>
    <scope>NUCLEOTIDE SEQUENCE [LARGE SCALE GENOMIC DNA]</scope>
    <source>
        <strain evidence="10 11">17J68-15</strain>
    </source>
</reference>
<comment type="caution">
    <text evidence="10">The sequence shown here is derived from an EMBL/GenBank/DDBJ whole genome shotgun (WGS) entry which is preliminary data.</text>
</comment>
<accession>A0A4R4DZG0</accession>
<dbReference type="InterPro" id="IPR036097">
    <property type="entry name" value="HisK_dim/P_sf"/>
</dbReference>
<feature type="coiled-coil region" evidence="6">
    <location>
        <begin position="144"/>
        <end position="174"/>
    </location>
</feature>
<dbReference type="SMART" id="SM00091">
    <property type="entry name" value="PAS"/>
    <property type="match status" value="1"/>
</dbReference>
<evidence type="ECO:0000256" key="4">
    <source>
        <dbReference type="ARBA" id="ARBA00022679"/>
    </source>
</evidence>
<feature type="domain" description="Histidine kinase" evidence="7">
    <location>
        <begin position="330"/>
        <end position="545"/>
    </location>
</feature>
<dbReference type="PANTHER" id="PTHR43304">
    <property type="entry name" value="PHYTOCHROME-LIKE PROTEIN CPH1"/>
    <property type="match status" value="1"/>
</dbReference>
<dbReference type="SMART" id="SM00387">
    <property type="entry name" value="HATPase_c"/>
    <property type="match status" value="1"/>
</dbReference>
<feature type="coiled-coil region" evidence="6">
    <location>
        <begin position="286"/>
        <end position="323"/>
    </location>
</feature>
<dbReference type="PROSITE" id="PS50113">
    <property type="entry name" value="PAC"/>
    <property type="match status" value="1"/>
</dbReference>
<keyword evidence="3" id="KW-0597">Phosphoprotein</keyword>
<sequence length="545" mass="61358">MHELARVRLENEMDLILAHRRAMKLAELAGLSLSAQTTFATAVSEVVRDSCESGRCGTLTLGVETGSRHERAIVATLQQEDAWESLQAGLANARRLVSRVDAQRRGADSRVDLFYSIAPAYRIDLGKIDEWRQTFRNEPPVSPYDELKRRNEQLQELSDRVQKSETQYKTLTNALPLIIFSLNADGELLYANQWLHTYTGRDAESLNRSRWADTVHPDDYPVLSGLLHGGLHTEQPATVRLELRLRQDGTGAWLWHQVTLTPFPGEAADTRHWIGYMADINAQKIVEETLKDNIELKKAQERLSEQQAALEQTIRELNRSNHELQQFAYVASHDLQEPVRKMMYYSDYLIDQYGPQLAGRGRDYLKSMQSAAHRMRSLIHDILALSQIGADSGDFVPVDLNAVAADALQDLEIAIQEKDADVQVGPLPTLPADAAMMRQLFVNLVGNALKYAQPGRRPVIRVEQVFSTEGDVRLRFADNGIGFDEKYLPRLFGLFQRLQHEKHYEGTGIGLAICKKIMDVHGGRIWAEGRAGEGATFYVSFPATA</sequence>
<evidence type="ECO:0000259" key="9">
    <source>
        <dbReference type="PROSITE" id="PS50113"/>
    </source>
</evidence>
<dbReference type="FunFam" id="3.30.565.10:FF:000006">
    <property type="entry name" value="Sensor histidine kinase WalK"/>
    <property type="match status" value="1"/>
</dbReference>
<dbReference type="EMBL" id="SKFH01000012">
    <property type="protein sequence ID" value="TCZ71814.1"/>
    <property type="molecule type" value="Genomic_DNA"/>
</dbReference>
<evidence type="ECO:0000256" key="6">
    <source>
        <dbReference type="SAM" id="Coils"/>
    </source>
</evidence>
<dbReference type="SMART" id="SM00388">
    <property type="entry name" value="HisKA"/>
    <property type="match status" value="1"/>
</dbReference>
<proteinExistence type="predicted"/>
<dbReference type="PROSITE" id="PS50112">
    <property type="entry name" value="PAS"/>
    <property type="match status" value="1"/>
</dbReference>
<dbReference type="Gene3D" id="1.10.287.130">
    <property type="match status" value="1"/>
</dbReference>
<dbReference type="Proteomes" id="UP000295164">
    <property type="component" value="Unassembled WGS sequence"/>
</dbReference>
<dbReference type="InterPro" id="IPR013656">
    <property type="entry name" value="PAS_4"/>
</dbReference>
<dbReference type="SUPFAM" id="SSF55785">
    <property type="entry name" value="PYP-like sensor domain (PAS domain)"/>
    <property type="match status" value="1"/>
</dbReference>
<dbReference type="Pfam" id="PF08448">
    <property type="entry name" value="PAS_4"/>
    <property type="match status" value="1"/>
</dbReference>
<evidence type="ECO:0000256" key="1">
    <source>
        <dbReference type="ARBA" id="ARBA00000085"/>
    </source>
</evidence>
<dbReference type="InterPro" id="IPR000700">
    <property type="entry name" value="PAS-assoc_C"/>
</dbReference>
<dbReference type="InterPro" id="IPR036890">
    <property type="entry name" value="HATPase_C_sf"/>
</dbReference>
<evidence type="ECO:0000256" key="5">
    <source>
        <dbReference type="ARBA" id="ARBA00022777"/>
    </source>
</evidence>
<dbReference type="OrthoDB" id="9766459at2"/>
<evidence type="ECO:0000256" key="2">
    <source>
        <dbReference type="ARBA" id="ARBA00012438"/>
    </source>
</evidence>
<dbReference type="EC" id="2.7.13.3" evidence="2"/>
<dbReference type="InterPro" id="IPR005467">
    <property type="entry name" value="His_kinase_dom"/>
</dbReference>
<dbReference type="AlphaFoldDB" id="A0A4R4DZG0"/>
<dbReference type="InterPro" id="IPR003661">
    <property type="entry name" value="HisK_dim/P_dom"/>
</dbReference>
<dbReference type="InterPro" id="IPR004358">
    <property type="entry name" value="Sig_transdc_His_kin-like_C"/>
</dbReference>
<evidence type="ECO:0000259" key="7">
    <source>
        <dbReference type="PROSITE" id="PS50109"/>
    </source>
</evidence>
<protein>
    <recommendedName>
        <fullName evidence="2">histidine kinase</fullName>
        <ecNumber evidence="2">2.7.13.3</ecNumber>
    </recommendedName>
</protein>
<evidence type="ECO:0000313" key="10">
    <source>
        <dbReference type="EMBL" id="TCZ71814.1"/>
    </source>
</evidence>
<dbReference type="GO" id="GO:0000155">
    <property type="term" value="F:phosphorelay sensor kinase activity"/>
    <property type="evidence" value="ECO:0007669"/>
    <property type="project" value="InterPro"/>
</dbReference>
<keyword evidence="6" id="KW-0175">Coiled coil</keyword>
<dbReference type="Gene3D" id="3.30.565.10">
    <property type="entry name" value="Histidine kinase-like ATPase, C-terminal domain"/>
    <property type="match status" value="1"/>
</dbReference>
<evidence type="ECO:0000313" key="11">
    <source>
        <dbReference type="Proteomes" id="UP000295164"/>
    </source>
</evidence>
<dbReference type="CDD" id="cd00130">
    <property type="entry name" value="PAS"/>
    <property type="match status" value="1"/>
</dbReference>
<dbReference type="CDD" id="cd00082">
    <property type="entry name" value="HisKA"/>
    <property type="match status" value="1"/>
</dbReference>
<dbReference type="InterPro" id="IPR052162">
    <property type="entry name" value="Sensor_kinase/Photoreceptor"/>
</dbReference>
<dbReference type="InterPro" id="IPR000014">
    <property type="entry name" value="PAS"/>
</dbReference>
<dbReference type="InterPro" id="IPR035965">
    <property type="entry name" value="PAS-like_dom_sf"/>
</dbReference>
<organism evidence="10 11">
    <name type="scientific">Flaviaesturariibacter aridisoli</name>
    <dbReference type="NCBI Taxonomy" id="2545761"/>
    <lineage>
        <taxon>Bacteria</taxon>
        <taxon>Pseudomonadati</taxon>
        <taxon>Bacteroidota</taxon>
        <taxon>Chitinophagia</taxon>
        <taxon>Chitinophagales</taxon>
        <taxon>Chitinophagaceae</taxon>
        <taxon>Flaviaestuariibacter</taxon>
    </lineage>
</organism>
<dbReference type="PRINTS" id="PR00344">
    <property type="entry name" value="BCTRLSENSOR"/>
</dbReference>
<evidence type="ECO:0000259" key="8">
    <source>
        <dbReference type="PROSITE" id="PS50112"/>
    </source>
</evidence>
<dbReference type="Pfam" id="PF00512">
    <property type="entry name" value="HisKA"/>
    <property type="match status" value="1"/>
</dbReference>
<dbReference type="RefSeq" id="WP_131851967.1">
    <property type="nucleotide sequence ID" value="NZ_SKFH01000012.1"/>
</dbReference>
<gene>
    <name evidence="10" type="ORF">E0486_09700</name>
</gene>
<keyword evidence="11" id="KW-1185">Reference proteome</keyword>
<name>A0A4R4DZG0_9BACT</name>
<dbReference type="InterPro" id="IPR003594">
    <property type="entry name" value="HATPase_dom"/>
</dbReference>
<evidence type="ECO:0000256" key="3">
    <source>
        <dbReference type="ARBA" id="ARBA00022553"/>
    </source>
</evidence>
<dbReference type="Gene3D" id="3.30.450.20">
    <property type="entry name" value="PAS domain"/>
    <property type="match status" value="1"/>
</dbReference>
<dbReference type="PANTHER" id="PTHR43304:SF1">
    <property type="entry name" value="PAC DOMAIN-CONTAINING PROTEIN"/>
    <property type="match status" value="1"/>
</dbReference>
<feature type="domain" description="PAS" evidence="8">
    <location>
        <begin position="164"/>
        <end position="234"/>
    </location>
</feature>
<dbReference type="PROSITE" id="PS50109">
    <property type="entry name" value="HIS_KIN"/>
    <property type="match status" value="1"/>
</dbReference>
<dbReference type="Pfam" id="PF02518">
    <property type="entry name" value="HATPase_c"/>
    <property type="match status" value="1"/>
</dbReference>